<feature type="region of interest" description="Disordered" evidence="2">
    <location>
        <begin position="341"/>
        <end position="377"/>
    </location>
</feature>
<comment type="caution">
    <text evidence="3">The sequence shown here is derived from an EMBL/GenBank/DDBJ whole genome shotgun (WGS) entry which is preliminary data.</text>
</comment>
<evidence type="ECO:0008006" key="5">
    <source>
        <dbReference type="Google" id="ProtNLM"/>
    </source>
</evidence>
<feature type="compositionally biased region" description="Polar residues" evidence="2">
    <location>
        <begin position="274"/>
        <end position="283"/>
    </location>
</feature>
<dbReference type="VEuPathDB" id="FungiDB:H257_16315"/>
<accession>A0A425DA02</accession>
<feature type="compositionally biased region" description="Polar residues" evidence="2">
    <location>
        <begin position="368"/>
        <end position="377"/>
    </location>
</feature>
<feature type="compositionally biased region" description="Low complexity" evidence="2">
    <location>
        <begin position="850"/>
        <end position="863"/>
    </location>
</feature>
<evidence type="ECO:0000313" key="4">
    <source>
        <dbReference type="Proteomes" id="UP000284702"/>
    </source>
</evidence>
<feature type="region of interest" description="Disordered" evidence="2">
    <location>
        <begin position="457"/>
        <end position="477"/>
    </location>
</feature>
<feature type="region of interest" description="Disordered" evidence="2">
    <location>
        <begin position="884"/>
        <end position="921"/>
    </location>
</feature>
<feature type="compositionally biased region" description="Pro residues" evidence="2">
    <location>
        <begin position="342"/>
        <end position="354"/>
    </location>
</feature>
<sequence length="921" mass="102227">SFLIPQLRFLRFRTGARFLYLAQHLFVGVPLPFQLNPCPERGIFSGLSAFLGKCHELLMDQLFKILVASLFRKQGLFVPILLGQDRLLEFPDRLFPLPETPMLFFPDSFHPLASLYFLFQPPFPFPEVLEGLLYRLEFRSLRLDFVPGRSQVIPVIEKDFLLMVPLEGPEFFPETRHEAVVTQMVLPAAHFENPFRILLDPGQDFFMQTAGHQDVGVLVPYKEGFMLFPFLCQLLFEFPDPQGLNKFGKHPKAKDRARSSLGLSPSYGEDQLDRSQPSHTKQNPPNPMEKASAGHTPPHTARSSGAGLAAPAARMSHIVTPTFAAHIDQVAAQIQLLLELPSPTPPTHVDPDPNPDLVDQSGARGASIGTSSAGHSPASNLEYTFRGLFEALSVSAVSNQALLDRLDRTVRIEAALRVVLARLLPNGPHTMPAALRRINEEVESLGDALKQAREEREAEMALREKAEQERDQANTERDQLEECVRGLRTELRTCKRRAVNLSTYLEQALAEKERISDDLGFTQQRLSVQLAATMSEKRRVWKLQTAVVHGEGEEVVTRRNARTTPPLRPWREGAASLAFLNPKRADTEIDNRRQAQETETEALAGKNQAASSALARVGTQERCMAPVAPVAAPAARVQAAQPPEVVALLGKVQGLRTRLREAQDEAKKYKDLATRVENAIQAQLSSMADQVRELDRQQRSHEEEVAEVEERYRVEVAGHREASRALATATQRFPDVVPAFWDWVSAHFRVTSGPVFDRLLEAWVRDDPALFEDNCENLSIFAFPTRQPPSTRARGRILGVSYDNWSAVLARDQRSHSLAVPTLPTPTSLSGPASYQGSPGPTRTMTLVPTKSGSSMTPGTTGSLKGGPDHKGLGYGLSWPLKHLEQRPNKSSSCPDVDSVFETSLSRSVDAVDEKGPTLRP</sequence>
<feature type="region of interest" description="Disordered" evidence="2">
    <location>
        <begin position="818"/>
        <end position="871"/>
    </location>
</feature>
<gene>
    <name evidence="3" type="ORF">B5M09_010868</name>
</gene>
<dbReference type="VEuPathDB" id="FungiDB:H257_16500"/>
<evidence type="ECO:0000256" key="1">
    <source>
        <dbReference type="SAM" id="Coils"/>
    </source>
</evidence>
<reference evidence="3" key="1">
    <citation type="submission" date="2018-07" db="EMBL/GenBank/DDBJ databases">
        <title>Annotation of Aphanomyces astaci genome assembly.</title>
        <authorList>
            <person name="Studholme D.J."/>
        </authorList>
    </citation>
    <scope>NUCLEOTIDE SEQUENCE [LARGE SCALE GENOMIC DNA]</scope>
    <source>
        <strain evidence="3">Pc</strain>
    </source>
</reference>
<dbReference type="Proteomes" id="UP000284702">
    <property type="component" value="Unassembled WGS sequence"/>
</dbReference>
<evidence type="ECO:0000256" key="2">
    <source>
        <dbReference type="SAM" id="MobiDB-lite"/>
    </source>
</evidence>
<dbReference type="AlphaFoldDB" id="A0A425DA02"/>
<evidence type="ECO:0000313" key="3">
    <source>
        <dbReference type="EMBL" id="RQM26142.1"/>
    </source>
</evidence>
<feature type="compositionally biased region" description="Basic and acidic residues" evidence="2">
    <location>
        <begin position="910"/>
        <end position="921"/>
    </location>
</feature>
<feature type="region of interest" description="Disordered" evidence="2">
    <location>
        <begin position="590"/>
        <end position="609"/>
    </location>
</feature>
<keyword evidence="4" id="KW-1185">Reference proteome</keyword>
<organism evidence="3 4">
    <name type="scientific">Aphanomyces astaci</name>
    <name type="common">Crayfish plague agent</name>
    <dbReference type="NCBI Taxonomy" id="112090"/>
    <lineage>
        <taxon>Eukaryota</taxon>
        <taxon>Sar</taxon>
        <taxon>Stramenopiles</taxon>
        <taxon>Oomycota</taxon>
        <taxon>Saprolegniomycetes</taxon>
        <taxon>Saprolegniales</taxon>
        <taxon>Verrucalvaceae</taxon>
        <taxon>Aphanomyces</taxon>
    </lineage>
</organism>
<feature type="compositionally biased region" description="Low complexity" evidence="2">
    <location>
        <begin position="818"/>
        <end position="830"/>
    </location>
</feature>
<proteinExistence type="predicted"/>
<protein>
    <recommendedName>
        <fullName evidence="5">UDENN domain-containing protein</fullName>
    </recommendedName>
</protein>
<feature type="non-terminal residue" evidence="3">
    <location>
        <position position="1"/>
    </location>
</feature>
<feature type="compositionally biased region" description="Polar residues" evidence="2">
    <location>
        <begin position="831"/>
        <end position="849"/>
    </location>
</feature>
<feature type="region of interest" description="Disordered" evidence="2">
    <location>
        <begin position="247"/>
        <end position="309"/>
    </location>
</feature>
<feature type="coiled-coil region" evidence="1">
    <location>
        <begin position="645"/>
        <end position="711"/>
    </location>
</feature>
<name>A0A425DA02_APHAT</name>
<keyword evidence="1" id="KW-0175">Coiled coil</keyword>
<dbReference type="EMBL" id="MZMZ02002372">
    <property type="protein sequence ID" value="RQM26142.1"/>
    <property type="molecule type" value="Genomic_DNA"/>
</dbReference>